<organism evidence="3">
    <name type="scientific">freshwater metagenome</name>
    <dbReference type="NCBI Taxonomy" id="449393"/>
    <lineage>
        <taxon>unclassified sequences</taxon>
        <taxon>metagenomes</taxon>
        <taxon>ecological metagenomes</taxon>
    </lineage>
</organism>
<dbReference type="EMBL" id="CAEZYE010000039">
    <property type="protein sequence ID" value="CAB4712372.1"/>
    <property type="molecule type" value="Genomic_DNA"/>
</dbReference>
<dbReference type="EMBL" id="CAFBOD010000014">
    <property type="protein sequence ID" value="CAB4980999.1"/>
    <property type="molecule type" value="Genomic_DNA"/>
</dbReference>
<name>A0A6J6YAY6_9ZZZZ</name>
<evidence type="ECO:0000313" key="4">
    <source>
        <dbReference type="EMBL" id="CAB4924870.1"/>
    </source>
</evidence>
<evidence type="ECO:0000313" key="5">
    <source>
        <dbReference type="EMBL" id="CAB4980999.1"/>
    </source>
</evidence>
<sequence>MPAEFSYNDRYGIRPGNRWLAPAIFFAITGITWLVWAGLHHSNPQIRYSLISYSITSEREISVRYSVQRHDKNLAVICTLIARDIDKNVVGQFDDVIEPGIASLERTTSVQSRGPSVNADVIGCRLK</sequence>
<dbReference type="AlphaFoldDB" id="A0A6J6YAY6"/>
<keyword evidence="1" id="KW-0812">Transmembrane</keyword>
<dbReference type="EMBL" id="CAFBMU010000009">
    <property type="protein sequence ID" value="CAB4924870.1"/>
    <property type="molecule type" value="Genomic_DNA"/>
</dbReference>
<proteinExistence type="predicted"/>
<dbReference type="EMBL" id="CAFAAS010000008">
    <property type="protein sequence ID" value="CAB4806641.1"/>
    <property type="molecule type" value="Genomic_DNA"/>
</dbReference>
<gene>
    <name evidence="2" type="ORF">UFOPK2655_00825</name>
    <name evidence="3" type="ORF">UFOPK3077_00890</name>
    <name evidence="4" type="ORF">UFOPK3667_00938</name>
    <name evidence="5" type="ORF">UFOPK3903_01158</name>
    <name evidence="6" type="ORF">UFOPK4444_00319</name>
</gene>
<dbReference type="InterPro" id="IPR025443">
    <property type="entry name" value="DUF4307"/>
</dbReference>
<dbReference type="EMBL" id="CAFBRZ010000012">
    <property type="protein sequence ID" value="CAB5145257.1"/>
    <property type="molecule type" value="Genomic_DNA"/>
</dbReference>
<evidence type="ECO:0000256" key="1">
    <source>
        <dbReference type="SAM" id="Phobius"/>
    </source>
</evidence>
<keyword evidence="1" id="KW-1133">Transmembrane helix</keyword>
<evidence type="ECO:0000313" key="2">
    <source>
        <dbReference type="EMBL" id="CAB4712372.1"/>
    </source>
</evidence>
<evidence type="ECO:0000313" key="3">
    <source>
        <dbReference type="EMBL" id="CAB4806641.1"/>
    </source>
</evidence>
<keyword evidence="1" id="KW-0472">Membrane</keyword>
<protein>
    <submittedName>
        <fullName evidence="3">Unannotated protein</fullName>
    </submittedName>
</protein>
<dbReference type="Pfam" id="PF14155">
    <property type="entry name" value="DUF4307"/>
    <property type="match status" value="1"/>
</dbReference>
<reference evidence="3" key="1">
    <citation type="submission" date="2020-05" db="EMBL/GenBank/DDBJ databases">
        <authorList>
            <person name="Chiriac C."/>
            <person name="Salcher M."/>
            <person name="Ghai R."/>
            <person name="Kavagutti S V."/>
        </authorList>
    </citation>
    <scope>NUCLEOTIDE SEQUENCE</scope>
</reference>
<evidence type="ECO:0000313" key="6">
    <source>
        <dbReference type="EMBL" id="CAB5145257.1"/>
    </source>
</evidence>
<feature type="transmembrane region" description="Helical" evidence="1">
    <location>
        <begin position="20"/>
        <end position="39"/>
    </location>
</feature>
<accession>A0A6J6YAY6</accession>